<dbReference type="InterPro" id="IPR005471">
    <property type="entry name" value="Tscrpt_reg_IclR_N"/>
</dbReference>
<feature type="domain" description="HTH iclR-type" evidence="4">
    <location>
        <begin position="11"/>
        <end position="71"/>
    </location>
</feature>
<dbReference type="InterPro" id="IPR036390">
    <property type="entry name" value="WH_DNA-bd_sf"/>
</dbReference>
<feature type="domain" description="IclR-ED" evidence="5">
    <location>
        <begin position="72"/>
        <end position="256"/>
    </location>
</feature>
<dbReference type="Pfam" id="PF01614">
    <property type="entry name" value="IclR_C"/>
    <property type="match status" value="1"/>
</dbReference>
<dbReference type="Proteomes" id="UP000715441">
    <property type="component" value="Unassembled WGS sequence"/>
</dbReference>
<dbReference type="PROSITE" id="PS51077">
    <property type="entry name" value="HTH_ICLR"/>
    <property type="match status" value="1"/>
</dbReference>
<name>A0ABX1IZG5_9PSEU</name>
<dbReference type="SMART" id="SM00346">
    <property type="entry name" value="HTH_ICLR"/>
    <property type="match status" value="1"/>
</dbReference>
<comment type="caution">
    <text evidence="6">The sequence shown here is derived from an EMBL/GenBank/DDBJ whole genome shotgun (WGS) entry which is preliminary data.</text>
</comment>
<evidence type="ECO:0000313" key="6">
    <source>
        <dbReference type="EMBL" id="NKQ52541.1"/>
    </source>
</evidence>
<sequence>MSEPRQGATQVKSAERVLQLLEVLARARQPVPLGQLQRELAIPRSSLHALLNTMVRAQWAAQQDGAYTLGPVARLLGSIHLDDTDLVEVAVGVLARLRDELGETVHLATLDGTDTLYLASRFSPHALGVRFQPGRRLPAQITALGKAMLATCPAAERTAHLPDEFATPTAKSVRSPAELAAQLAETAQRGYAIDNEETAAGLRCFAVALSIPSLPPHAISCSAPVARLDPDIEARILAGLERSRDEILRLVAASVH</sequence>
<dbReference type="Gene3D" id="1.10.10.10">
    <property type="entry name" value="Winged helix-like DNA-binding domain superfamily/Winged helix DNA-binding domain"/>
    <property type="match status" value="1"/>
</dbReference>
<evidence type="ECO:0000313" key="7">
    <source>
        <dbReference type="Proteomes" id="UP000715441"/>
    </source>
</evidence>
<dbReference type="RefSeq" id="WP_168512574.1">
    <property type="nucleotide sequence ID" value="NZ_JAAXLS010000003.1"/>
</dbReference>
<keyword evidence="3" id="KW-0804">Transcription</keyword>
<dbReference type="PROSITE" id="PS51078">
    <property type="entry name" value="ICLR_ED"/>
    <property type="match status" value="1"/>
</dbReference>
<dbReference type="InterPro" id="IPR014757">
    <property type="entry name" value="Tscrpt_reg_IclR_C"/>
</dbReference>
<keyword evidence="1" id="KW-0805">Transcription regulation</keyword>
<reference evidence="6 7" key="1">
    <citation type="submission" date="2020-04" db="EMBL/GenBank/DDBJ databases">
        <title>Novel species.</title>
        <authorList>
            <person name="Teo W.F.A."/>
            <person name="Lipun K."/>
            <person name="Srisuk N."/>
            <person name="Duangmal K."/>
        </authorList>
    </citation>
    <scope>NUCLEOTIDE SEQUENCE [LARGE SCALE GENOMIC DNA]</scope>
    <source>
        <strain evidence="6 7">K13G38</strain>
    </source>
</reference>
<evidence type="ECO:0000256" key="2">
    <source>
        <dbReference type="ARBA" id="ARBA00023125"/>
    </source>
</evidence>
<dbReference type="EMBL" id="JAAXLS010000003">
    <property type="protein sequence ID" value="NKQ52541.1"/>
    <property type="molecule type" value="Genomic_DNA"/>
</dbReference>
<dbReference type="SUPFAM" id="SSF46785">
    <property type="entry name" value="Winged helix' DNA-binding domain"/>
    <property type="match status" value="1"/>
</dbReference>
<evidence type="ECO:0000256" key="1">
    <source>
        <dbReference type="ARBA" id="ARBA00023015"/>
    </source>
</evidence>
<keyword evidence="2" id="KW-0238">DNA-binding</keyword>
<dbReference type="SUPFAM" id="SSF55781">
    <property type="entry name" value="GAF domain-like"/>
    <property type="match status" value="1"/>
</dbReference>
<dbReference type="InterPro" id="IPR029016">
    <property type="entry name" value="GAF-like_dom_sf"/>
</dbReference>
<gene>
    <name evidence="6" type="ORF">HFP15_06575</name>
</gene>
<dbReference type="Pfam" id="PF09339">
    <property type="entry name" value="HTH_IclR"/>
    <property type="match status" value="1"/>
</dbReference>
<accession>A0ABX1IZG5</accession>
<dbReference type="Gene3D" id="3.30.450.40">
    <property type="match status" value="1"/>
</dbReference>
<evidence type="ECO:0000256" key="3">
    <source>
        <dbReference type="ARBA" id="ARBA00023163"/>
    </source>
</evidence>
<dbReference type="PANTHER" id="PTHR30136:SF24">
    <property type="entry name" value="HTH-TYPE TRANSCRIPTIONAL REPRESSOR ALLR"/>
    <property type="match status" value="1"/>
</dbReference>
<proteinExistence type="predicted"/>
<dbReference type="PANTHER" id="PTHR30136">
    <property type="entry name" value="HELIX-TURN-HELIX TRANSCRIPTIONAL REGULATOR, ICLR FAMILY"/>
    <property type="match status" value="1"/>
</dbReference>
<evidence type="ECO:0000259" key="5">
    <source>
        <dbReference type="PROSITE" id="PS51078"/>
    </source>
</evidence>
<keyword evidence="7" id="KW-1185">Reference proteome</keyword>
<protein>
    <submittedName>
        <fullName evidence="6">IclR family transcriptional regulator</fullName>
    </submittedName>
</protein>
<organism evidence="6 7">
    <name type="scientific">Amycolatopsis acididurans</name>
    <dbReference type="NCBI Taxonomy" id="2724524"/>
    <lineage>
        <taxon>Bacteria</taxon>
        <taxon>Bacillati</taxon>
        <taxon>Actinomycetota</taxon>
        <taxon>Actinomycetes</taxon>
        <taxon>Pseudonocardiales</taxon>
        <taxon>Pseudonocardiaceae</taxon>
        <taxon>Amycolatopsis</taxon>
    </lineage>
</organism>
<dbReference type="InterPro" id="IPR036388">
    <property type="entry name" value="WH-like_DNA-bd_sf"/>
</dbReference>
<dbReference type="InterPro" id="IPR050707">
    <property type="entry name" value="HTH_MetabolicPath_Reg"/>
</dbReference>
<evidence type="ECO:0000259" key="4">
    <source>
        <dbReference type="PROSITE" id="PS51077"/>
    </source>
</evidence>